<proteinExistence type="predicted"/>
<protein>
    <submittedName>
        <fullName evidence="1">FPR1 protein</fullName>
    </submittedName>
</protein>
<keyword evidence="2" id="KW-1185">Reference proteome</keyword>
<sequence>KFHEGLKGLGSWTEVFQSFGRGQRMEPEALQKMTQTSGNMGEDAVNGTALPAAPGVADDLQKELNNPNVRGRVQDIASDPEKLAKVIHASPLMQQLAAMNPVAAQVINSPDALQKMFSKEMLDLLQEGQKPGDAMLESILQASQAHKSDPEVICKIQQGLKGLGSWTEVFRSFGRGERMESEALQKMTKTTGNLGEDAVNGTALPASSPGVAEDLQKELSNPSVRGRVQDVASDPEKLAQVIHASPLVQQLADMNPVAAQVINSPDALQKMFSKEMLDLLQEGQKPGDAMLESILQASQAHKSDPEVI</sequence>
<feature type="non-terminal residue" evidence="1">
    <location>
        <position position="1"/>
    </location>
</feature>
<accession>A0A812SZF2</accession>
<dbReference type="OrthoDB" id="267397at2759"/>
<dbReference type="EMBL" id="CAJNIZ010028236">
    <property type="protein sequence ID" value="CAE7506369.1"/>
    <property type="molecule type" value="Genomic_DNA"/>
</dbReference>
<gene>
    <name evidence="1" type="primary">FPR1</name>
    <name evidence="1" type="ORF">SPIL2461_LOCUS13130</name>
</gene>
<dbReference type="Proteomes" id="UP000649617">
    <property type="component" value="Unassembled WGS sequence"/>
</dbReference>
<evidence type="ECO:0000313" key="2">
    <source>
        <dbReference type="Proteomes" id="UP000649617"/>
    </source>
</evidence>
<organism evidence="1 2">
    <name type="scientific">Symbiodinium pilosum</name>
    <name type="common">Dinoflagellate</name>
    <dbReference type="NCBI Taxonomy" id="2952"/>
    <lineage>
        <taxon>Eukaryota</taxon>
        <taxon>Sar</taxon>
        <taxon>Alveolata</taxon>
        <taxon>Dinophyceae</taxon>
        <taxon>Suessiales</taxon>
        <taxon>Symbiodiniaceae</taxon>
        <taxon>Symbiodinium</taxon>
    </lineage>
</organism>
<dbReference type="AlphaFoldDB" id="A0A812SZF2"/>
<evidence type="ECO:0000313" key="1">
    <source>
        <dbReference type="EMBL" id="CAE7506369.1"/>
    </source>
</evidence>
<name>A0A812SZF2_SYMPI</name>
<dbReference type="Pfam" id="PF23195">
    <property type="entry name" value="UBQLN1"/>
    <property type="match status" value="2"/>
</dbReference>
<reference evidence="1" key="1">
    <citation type="submission" date="2021-02" db="EMBL/GenBank/DDBJ databases">
        <authorList>
            <person name="Dougan E. K."/>
            <person name="Rhodes N."/>
            <person name="Thang M."/>
            <person name="Chan C."/>
        </authorList>
    </citation>
    <scope>NUCLEOTIDE SEQUENCE</scope>
</reference>
<comment type="caution">
    <text evidence="1">The sequence shown here is derived from an EMBL/GenBank/DDBJ whole genome shotgun (WGS) entry which is preliminary data.</text>
</comment>